<evidence type="ECO:0000256" key="3">
    <source>
        <dbReference type="ARBA" id="ARBA00022490"/>
    </source>
</evidence>
<keyword evidence="5" id="KW-0206">Cytoskeleton</keyword>
<dbReference type="AlphaFoldDB" id="A0AAD9II46"/>
<dbReference type="Gene3D" id="2.30.29.170">
    <property type="match status" value="2"/>
</dbReference>
<keyword evidence="4" id="KW-0677">Repeat</keyword>
<dbReference type="Proteomes" id="UP001255856">
    <property type="component" value="Unassembled WGS sequence"/>
</dbReference>
<gene>
    <name evidence="9" type="ORF">QBZ16_005417</name>
</gene>
<evidence type="ECO:0000256" key="7">
    <source>
        <dbReference type="SAM" id="MobiDB-lite"/>
    </source>
</evidence>
<evidence type="ECO:0000256" key="5">
    <source>
        <dbReference type="ARBA" id="ARBA00023212"/>
    </source>
</evidence>
<dbReference type="GO" id="GO:0072686">
    <property type="term" value="C:mitotic spindle"/>
    <property type="evidence" value="ECO:0007669"/>
    <property type="project" value="TreeGrafter"/>
</dbReference>
<evidence type="ECO:0000313" key="10">
    <source>
        <dbReference type="Proteomes" id="UP001255856"/>
    </source>
</evidence>
<keyword evidence="6" id="KW-0966">Cell projection</keyword>
<feature type="domain" description="DM10" evidence="8">
    <location>
        <begin position="95"/>
        <end position="181"/>
    </location>
</feature>
<evidence type="ECO:0000256" key="1">
    <source>
        <dbReference type="ARBA" id="ARBA00004138"/>
    </source>
</evidence>
<accession>A0AAD9II46</accession>
<dbReference type="SMART" id="SM00676">
    <property type="entry name" value="DM10"/>
    <property type="match status" value="1"/>
</dbReference>
<dbReference type="EMBL" id="JASFZW010000009">
    <property type="protein sequence ID" value="KAK2076657.1"/>
    <property type="molecule type" value="Genomic_DNA"/>
</dbReference>
<evidence type="ECO:0000256" key="2">
    <source>
        <dbReference type="ARBA" id="ARBA00004245"/>
    </source>
</evidence>
<comment type="caution">
    <text evidence="9">The sequence shown here is derived from an EMBL/GenBank/DDBJ whole genome shotgun (WGS) entry which is preliminary data.</text>
</comment>
<dbReference type="Pfam" id="PF06565">
    <property type="entry name" value="DM10_dom"/>
    <property type="match status" value="1"/>
</dbReference>
<name>A0AAD9II46_PROWI</name>
<evidence type="ECO:0000256" key="6">
    <source>
        <dbReference type="ARBA" id="ARBA00023273"/>
    </source>
</evidence>
<feature type="domain" description="DM10" evidence="8">
    <location>
        <begin position="1"/>
        <end position="48"/>
    </location>
</feature>
<reference evidence="9" key="1">
    <citation type="submission" date="2021-01" db="EMBL/GenBank/DDBJ databases">
        <authorList>
            <person name="Eckstrom K.M.E."/>
        </authorList>
    </citation>
    <scope>NUCLEOTIDE SEQUENCE</scope>
    <source>
        <strain evidence="9">UVCC 0001</strain>
    </source>
</reference>
<evidence type="ECO:0000259" key="8">
    <source>
        <dbReference type="PROSITE" id="PS51336"/>
    </source>
</evidence>
<keyword evidence="10" id="KW-1185">Reference proteome</keyword>
<sequence length="181" mass="19968">MQRFIVGRHKAASGIDTFYTGARLELRGVTLILVDADDYTRTFMAQAGHDVGPHLPSPLDDLDSDKKAPANAPPAEALLGKEAVSRRLQQFLAHSNEVLCFYGVWNDTDRLYGDVHRIKVLYHLEDDSARPSGGAAQLGGTSQAPALSLDNLRIGSELHLFNRRILLADADPYTKQWLKVC</sequence>
<feature type="region of interest" description="Disordered" evidence="7">
    <location>
        <begin position="50"/>
        <end position="72"/>
    </location>
</feature>
<organism evidence="9 10">
    <name type="scientific">Prototheca wickerhamii</name>
    <dbReference type="NCBI Taxonomy" id="3111"/>
    <lineage>
        <taxon>Eukaryota</taxon>
        <taxon>Viridiplantae</taxon>
        <taxon>Chlorophyta</taxon>
        <taxon>core chlorophytes</taxon>
        <taxon>Trebouxiophyceae</taxon>
        <taxon>Chlorellales</taxon>
        <taxon>Chlorellaceae</taxon>
        <taxon>Prototheca</taxon>
    </lineage>
</organism>
<dbReference type="InterPro" id="IPR006602">
    <property type="entry name" value="DM10_dom"/>
</dbReference>
<dbReference type="GO" id="GO:0005930">
    <property type="term" value="C:axoneme"/>
    <property type="evidence" value="ECO:0007669"/>
    <property type="project" value="TreeGrafter"/>
</dbReference>
<dbReference type="PANTHER" id="PTHR12086">
    <property type="entry name" value="EF-HAND DOMAIN C-TERMINAL CONTAINING PROTEIN"/>
    <property type="match status" value="1"/>
</dbReference>
<comment type="subcellular location">
    <subcellularLocation>
        <location evidence="1">Cell projection</location>
        <location evidence="1">Cilium</location>
    </subcellularLocation>
    <subcellularLocation>
        <location evidence="2">Cytoplasm</location>
        <location evidence="2">Cytoskeleton</location>
    </subcellularLocation>
</comment>
<evidence type="ECO:0000256" key="4">
    <source>
        <dbReference type="ARBA" id="ARBA00022737"/>
    </source>
</evidence>
<evidence type="ECO:0000313" key="9">
    <source>
        <dbReference type="EMBL" id="KAK2076657.1"/>
    </source>
</evidence>
<keyword evidence="3" id="KW-0963">Cytoplasm</keyword>
<dbReference type="InterPro" id="IPR040193">
    <property type="entry name" value="EFHC1/EFHC2/EFHB"/>
</dbReference>
<proteinExistence type="predicted"/>
<dbReference type="GO" id="GO:0000281">
    <property type="term" value="P:mitotic cytokinesis"/>
    <property type="evidence" value="ECO:0007669"/>
    <property type="project" value="TreeGrafter"/>
</dbReference>
<dbReference type="GO" id="GO:0060285">
    <property type="term" value="P:cilium-dependent cell motility"/>
    <property type="evidence" value="ECO:0007669"/>
    <property type="project" value="TreeGrafter"/>
</dbReference>
<dbReference type="PANTHER" id="PTHR12086:SF9">
    <property type="entry name" value="EF-HAND DOMAIN-CONTAINING PROTEIN 1"/>
    <property type="match status" value="1"/>
</dbReference>
<dbReference type="GO" id="GO:0043014">
    <property type="term" value="F:alpha-tubulin binding"/>
    <property type="evidence" value="ECO:0007669"/>
    <property type="project" value="TreeGrafter"/>
</dbReference>
<dbReference type="GO" id="GO:0007052">
    <property type="term" value="P:mitotic spindle organization"/>
    <property type="evidence" value="ECO:0007669"/>
    <property type="project" value="TreeGrafter"/>
</dbReference>
<dbReference type="PROSITE" id="PS51336">
    <property type="entry name" value="DM10"/>
    <property type="match status" value="2"/>
</dbReference>
<protein>
    <recommendedName>
        <fullName evidence="8">DM10 domain-containing protein</fullName>
    </recommendedName>
</protein>